<feature type="region of interest" description="Disordered" evidence="1">
    <location>
        <begin position="48"/>
        <end position="70"/>
    </location>
</feature>
<dbReference type="EMBL" id="CP093442">
    <property type="protein sequence ID" value="UOF00356.1"/>
    <property type="molecule type" value="Genomic_DNA"/>
</dbReference>
<protein>
    <recommendedName>
        <fullName evidence="4">Lipoprotein</fullName>
    </recommendedName>
</protein>
<dbReference type="PROSITE" id="PS51257">
    <property type="entry name" value="PROKAR_LIPOPROTEIN"/>
    <property type="match status" value="1"/>
</dbReference>
<keyword evidence="3" id="KW-1185">Reference proteome</keyword>
<organism evidence="2 3">
    <name type="scientific">Bdellovibrio reynosensis</name>
    <dbReference type="NCBI Taxonomy" id="2835041"/>
    <lineage>
        <taxon>Bacteria</taxon>
        <taxon>Pseudomonadati</taxon>
        <taxon>Bdellovibrionota</taxon>
        <taxon>Bdellovibrionia</taxon>
        <taxon>Bdellovibrionales</taxon>
        <taxon>Pseudobdellovibrionaceae</taxon>
        <taxon>Bdellovibrio</taxon>
    </lineage>
</organism>
<evidence type="ECO:0008006" key="4">
    <source>
        <dbReference type="Google" id="ProtNLM"/>
    </source>
</evidence>
<proteinExistence type="predicted"/>
<sequence>MERLNNIFLAMVVVFGLSACGVKGKPLPPLNPAPIGHGKPILKEAEQKKYQKKYRSLEDEENDSSTTEEP</sequence>
<evidence type="ECO:0000313" key="3">
    <source>
        <dbReference type="Proteomes" id="UP000830116"/>
    </source>
</evidence>
<dbReference type="RefSeq" id="WP_243536224.1">
    <property type="nucleotide sequence ID" value="NZ_CP093442.1"/>
</dbReference>
<name>A0ABY4C9M6_9BACT</name>
<evidence type="ECO:0000256" key="1">
    <source>
        <dbReference type="SAM" id="MobiDB-lite"/>
    </source>
</evidence>
<feature type="compositionally biased region" description="Acidic residues" evidence="1">
    <location>
        <begin position="58"/>
        <end position="70"/>
    </location>
</feature>
<accession>A0ABY4C9M6</accession>
<evidence type="ECO:0000313" key="2">
    <source>
        <dbReference type="EMBL" id="UOF00356.1"/>
    </source>
</evidence>
<dbReference type="Proteomes" id="UP000830116">
    <property type="component" value="Chromosome"/>
</dbReference>
<gene>
    <name evidence="2" type="ORF">MNR06_11675</name>
</gene>
<reference evidence="2" key="1">
    <citation type="submission" date="2022-03" db="EMBL/GenBank/DDBJ databases">
        <title>Genome Identification and Characterization of new species Bdellovibrio reynosense LBG001 sp. nov. from a Mexico soil sample.</title>
        <authorList>
            <person name="Camilli A."/>
            <person name="Ajao Y."/>
            <person name="Guo X."/>
        </authorList>
    </citation>
    <scope>NUCLEOTIDE SEQUENCE</scope>
    <source>
        <strain evidence="2">LBG001</strain>
    </source>
</reference>